<organism evidence="2 3">
    <name type="scientific">Sorghum bicolor</name>
    <name type="common">Sorghum</name>
    <name type="synonym">Sorghum vulgare</name>
    <dbReference type="NCBI Taxonomy" id="4558"/>
    <lineage>
        <taxon>Eukaryota</taxon>
        <taxon>Viridiplantae</taxon>
        <taxon>Streptophyta</taxon>
        <taxon>Embryophyta</taxon>
        <taxon>Tracheophyta</taxon>
        <taxon>Spermatophyta</taxon>
        <taxon>Magnoliopsida</taxon>
        <taxon>Liliopsida</taxon>
        <taxon>Poales</taxon>
        <taxon>Poaceae</taxon>
        <taxon>PACMAD clade</taxon>
        <taxon>Panicoideae</taxon>
        <taxon>Andropogonodae</taxon>
        <taxon>Andropogoneae</taxon>
        <taxon>Sorghinae</taxon>
        <taxon>Sorghum</taxon>
    </lineage>
</organism>
<evidence type="ECO:0000256" key="1">
    <source>
        <dbReference type="SAM" id="MobiDB-lite"/>
    </source>
</evidence>
<dbReference type="Proteomes" id="UP000807115">
    <property type="component" value="Chromosome 10"/>
</dbReference>
<evidence type="ECO:0000313" key="2">
    <source>
        <dbReference type="EMBL" id="KAG0514727.1"/>
    </source>
</evidence>
<sequence length="159" mass="16852">MQPVGLRHDPWHGNSAWSEHGLTRLETGAAAAGGEDALTLISFGAAPLPLPTRAASPHPAPNPNLRLRRRSPPATGHRSSSCTPASSPPPDLQAPRSSCTVLCLCRSSAPFLRRRALPQLFPVYLPLFFSISSAPGSVSEQVVGVKLVPPEALRNGAEW</sequence>
<gene>
    <name evidence="2" type="ORF">BDA96_10G218300</name>
</gene>
<name>A0A921Q3S6_SORBI</name>
<comment type="caution">
    <text evidence="2">The sequence shown here is derived from an EMBL/GenBank/DDBJ whole genome shotgun (WGS) entry which is preliminary data.</text>
</comment>
<feature type="region of interest" description="Disordered" evidence="1">
    <location>
        <begin position="51"/>
        <end position="96"/>
    </location>
</feature>
<reference evidence="2" key="2">
    <citation type="submission" date="2020-10" db="EMBL/GenBank/DDBJ databases">
        <authorList>
            <person name="Cooper E.A."/>
            <person name="Brenton Z.W."/>
            <person name="Flinn B.S."/>
            <person name="Jenkins J."/>
            <person name="Shu S."/>
            <person name="Flowers D."/>
            <person name="Luo F."/>
            <person name="Wang Y."/>
            <person name="Xia P."/>
            <person name="Barry K."/>
            <person name="Daum C."/>
            <person name="Lipzen A."/>
            <person name="Yoshinaga Y."/>
            <person name="Schmutz J."/>
            <person name="Saski C."/>
            <person name="Vermerris W."/>
            <person name="Kresovich S."/>
        </authorList>
    </citation>
    <scope>NUCLEOTIDE SEQUENCE</scope>
</reference>
<evidence type="ECO:0000313" key="3">
    <source>
        <dbReference type="Proteomes" id="UP000807115"/>
    </source>
</evidence>
<dbReference type="EMBL" id="CM027689">
    <property type="protein sequence ID" value="KAG0514727.1"/>
    <property type="molecule type" value="Genomic_DNA"/>
</dbReference>
<accession>A0A921Q3S6</accession>
<dbReference type="AlphaFoldDB" id="A0A921Q3S6"/>
<proteinExistence type="predicted"/>
<reference evidence="2" key="1">
    <citation type="journal article" date="2019" name="BMC Genomics">
        <title>A new reference genome for Sorghum bicolor reveals high levels of sequence similarity between sweet and grain genotypes: implications for the genetics of sugar metabolism.</title>
        <authorList>
            <person name="Cooper E.A."/>
            <person name="Brenton Z.W."/>
            <person name="Flinn B.S."/>
            <person name="Jenkins J."/>
            <person name="Shu S."/>
            <person name="Flowers D."/>
            <person name="Luo F."/>
            <person name="Wang Y."/>
            <person name="Xia P."/>
            <person name="Barry K."/>
            <person name="Daum C."/>
            <person name="Lipzen A."/>
            <person name="Yoshinaga Y."/>
            <person name="Schmutz J."/>
            <person name="Saski C."/>
            <person name="Vermerris W."/>
            <person name="Kresovich S."/>
        </authorList>
    </citation>
    <scope>NUCLEOTIDE SEQUENCE</scope>
</reference>
<protein>
    <submittedName>
        <fullName evidence="2">Uncharacterized protein</fullName>
    </submittedName>
</protein>